<gene>
    <name evidence="2" type="ORF">H8S08_06695</name>
</gene>
<name>A0ABR7CN01_9BACT</name>
<dbReference type="EMBL" id="JACOOK010000003">
    <property type="protein sequence ID" value="MBC5616705.1"/>
    <property type="molecule type" value="Genomic_DNA"/>
</dbReference>
<evidence type="ECO:0000256" key="1">
    <source>
        <dbReference type="SAM" id="SignalP"/>
    </source>
</evidence>
<evidence type="ECO:0000313" key="3">
    <source>
        <dbReference type="Proteomes" id="UP000636891"/>
    </source>
</evidence>
<sequence length="363" mass="42225">MKIPICLIFPFVLLFPHARAENPDDFSPERKTCILHLRSVRDSLQKDIDSKRLRINAILFTEGIAELTVADQPYIRLPFPCLGYDDLDDYVRAVDSLQTFDRSYYPAAQRRRDSLLSLSCRYRAVPDETDSLELVFKKAVLRTLYADFRAHGRPINTEYILGPENTNRVVEKSHERRRLALELGALCRLLDKKQIAAAALWTPQWSRYVQPIPTANDSLLARIRLRSVDSLCRATERKKLQINKRVYDLIIREVIRTGRPFPMESLERCGSIPVARYRAQLCRKGKTVPEQIGSFEFQLRLLKTIATDFRRQRKLLPEGEVTQLARYLDINADAKIMLLREELDVLEQKTEQAIETYVEQKYL</sequence>
<keyword evidence="3" id="KW-1185">Reference proteome</keyword>
<evidence type="ECO:0000313" key="2">
    <source>
        <dbReference type="EMBL" id="MBC5616705.1"/>
    </source>
</evidence>
<evidence type="ECO:0008006" key="4">
    <source>
        <dbReference type="Google" id="ProtNLM"/>
    </source>
</evidence>
<comment type="caution">
    <text evidence="2">The sequence shown here is derived from an EMBL/GenBank/DDBJ whole genome shotgun (WGS) entry which is preliminary data.</text>
</comment>
<proteinExistence type="predicted"/>
<dbReference type="Proteomes" id="UP000636891">
    <property type="component" value="Unassembled WGS sequence"/>
</dbReference>
<feature type="signal peptide" evidence="1">
    <location>
        <begin position="1"/>
        <end position="20"/>
    </location>
</feature>
<organism evidence="2 3">
    <name type="scientific">Alistipes hominis</name>
    <dbReference type="NCBI Taxonomy" id="2763015"/>
    <lineage>
        <taxon>Bacteria</taxon>
        <taxon>Pseudomonadati</taxon>
        <taxon>Bacteroidota</taxon>
        <taxon>Bacteroidia</taxon>
        <taxon>Bacteroidales</taxon>
        <taxon>Rikenellaceae</taxon>
        <taxon>Alistipes</taxon>
    </lineage>
</organism>
<accession>A0ABR7CN01</accession>
<keyword evidence="1" id="KW-0732">Signal</keyword>
<dbReference type="RefSeq" id="WP_118655790.1">
    <property type="nucleotide sequence ID" value="NZ_JACOOK010000003.1"/>
</dbReference>
<feature type="chain" id="PRO_5045635691" description="DUF3868 domain-containing protein" evidence="1">
    <location>
        <begin position="21"/>
        <end position="363"/>
    </location>
</feature>
<protein>
    <recommendedName>
        <fullName evidence="4">DUF3868 domain-containing protein</fullName>
    </recommendedName>
</protein>
<reference evidence="2 3" key="1">
    <citation type="submission" date="2020-08" db="EMBL/GenBank/DDBJ databases">
        <title>Genome public.</title>
        <authorList>
            <person name="Liu C."/>
            <person name="Sun Q."/>
        </authorList>
    </citation>
    <scope>NUCLEOTIDE SEQUENCE [LARGE SCALE GENOMIC DNA]</scope>
    <source>
        <strain evidence="2 3">New-7</strain>
    </source>
</reference>